<evidence type="ECO:0000256" key="2">
    <source>
        <dbReference type="ARBA" id="ARBA00010896"/>
    </source>
</evidence>
<evidence type="ECO:0000259" key="10">
    <source>
        <dbReference type="PROSITE" id="PS50071"/>
    </source>
</evidence>
<dbReference type="PRINTS" id="PR00026">
    <property type="entry name" value="ENGRAILED"/>
</dbReference>
<feature type="compositionally biased region" description="Polar residues" evidence="9">
    <location>
        <begin position="152"/>
        <end position="162"/>
    </location>
</feature>
<evidence type="ECO:0000256" key="1">
    <source>
        <dbReference type="ARBA" id="ARBA00004123"/>
    </source>
</evidence>
<dbReference type="InterPro" id="IPR009057">
    <property type="entry name" value="Homeodomain-like_sf"/>
</dbReference>
<feature type="region of interest" description="Disordered" evidence="9">
    <location>
        <begin position="126"/>
        <end position="176"/>
    </location>
</feature>
<feature type="region of interest" description="Disordered" evidence="9">
    <location>
        <begin position="64"/>
        <end position="110"/>
    </location>
</feature>
<evidence type="ECO:0000256" key="4">
    <source>
        <dbReference type="ARBA" id="ARBA00023125"/>
    </source>
</evidence>
<organism evidence="11">
    <name type="scientific">Lepeophtheirus salmonis</name>
    <name type="common">Salmon louse</name>
    <name type="synonym">Caligus salmonis</name>
    <dbReference type="NCBI Taxonomy" id="72036"/>
    <lineage>
        <taxon>Eukaryota</taxon>
        <taxon>Metazoa</taxon>
        <taxon>Ecdysozoa</taxon>
        <taxon>Arthropoda</taxon>
        <taxon>Crustacea</taxon>
        <taxon>Multicrustacea</taxon>
        <taxon>Hexanauplia</taxon>
        <taxon>Copepoda</taxon>
        <taxon>Siphonostomatoida</taxon>
        <taxon>Caligidae</taxon>
        <taxon>Lepeophtheirus</taxon>
    </lineage>
</organism>
<feature type="region of interest" description="Disordered" evidence="9">
    <location>
        <begin position="1"/>
        <end position="38"/>
    </location>
</feature>
<dbReference type="PANTHER" id="PTHR24341">
    <property type="entry name" value="HOMEOBOX PROTEIN ENGRAILED"/>
    <property type="match status" value="1"/>
</dbReference>
<comment type="subcellular location">
    <subcellularLocation>
        <location evidence="1 7 8">Nucleus</location>
    </subcellularLocation>
</comment>
<dbReference type="InterPro" id="IPR050720">
    <property type="entry name" value="Engrailed_Homeobox_TFs"/>
</dbReference>
<dbReference type="SMART" id="SM00389">
    <property type="entry name" value="HOX"/>
    <property type="match status" value="1"/>
</dbReference>
<keyword evidence="3" id="KW-0217">Developmental protein</keyword>
<dbReference type="AlphaFoldDB" id="A0A0K2V3Y8"/>
<dbReference type="SUPFAM" id="SSF46689">
    <property type="entry name" value="Homeodomain-like"/>
    <property type="match status" value="1"/>
</dbReference>
<accession>A0A0K2V3Y8</accession>
<evidence type="ECO:0000256" key="6">
    <source>
        <dbReference type="ARBA" id="ARBA00023242"/>
    </source>
</evidence>
<dbReference type="GO" id="GO:0030182">
    <property type="term" value="P:neuron differentiation"/>
    <property type="evidence" value="ECO:0007669"/>
    <property type="project" value="TreeGrafter"/>
</dbReference>
<feature type="domain" description="Homeobox" evidence="10">
    <location>
        <begin position="164"/>
        <end position="224"/>
    </location>
</feature>
<dbReference type="InterPro" id="IPR000047">
    <property type="entry name" value="HTH_motif"/>
</dbReference>
<evidence type="ECO:0000256" key="7">
    <source>
        <dbReference type="PROSITE-ProRule" id="PRU00108"/>
    </source>
</evidence>
<dbReference type="Gene3D" id="1.10.10.60">
    <property type="entry name" value="Homeodomain-like"/>
    <property type="match status" value="1"/>
</dbReference>
<dbReference type="InterPro" id="IPR019549">
    <property type="entry name" value="Homeobox-engrailed_C-terminal"/>
</dbReference>
<dbReference type="PROSITE" id="PS00027">
    <property type="entry name" value="HOMEOBOX_1"/>
    <property type="match status" value="1"/>
</dbReference>
<keyword evidence="5 7" id="KW-0371">Homeobox</keyword>
<dbReference type="InterPro" id="IPR000747">
    <property type="entry name" value="HD_engrailed"/>
</dbReference>
<protein>
    <submittedName>
        <fullName evidence="11">Segmentation polarity homeobox protein engrailedlike [Nasonia vitripennis]</fullName>
    </submittedName>
</protein>
<proteinExistence type="inferred from homology"/>
<dbReference type="GO" id="GO:0000981">
    <property type="term" value="F:DNA-binding transcription factor activity, RNA polymerase II-specific"/>
    <property type="evidence" value="ECO:0007669"/>
    <property type="project" value="InterPro"/>
</dbReference>
<dbReference type="InterPro" id="IPR020479">
    <property type="entry name" value="HD_metazoa"/>
</dbReference>
<comment type="similarity">
    <text evidence="2">Belongs to the engrailed homeobox family.</text>
</comment>
<keyword evidence="6 7" id="KW-0539">Nucleus</keyword>
<name>A0A0K2V3Y8_LEPSM</name>
<sequence length="258" mass="28441">MISFETPSNNVEIVQPRSPPASPEIRVTDSPSPTQPNAFLFQPFLPAAAASLMRPLPFSIDNILKPSFGSPSSPKREHSVSPPKSSPVDLSKSTPSSDNDDCPPGMVRGPNGQLWPAWVFCTRYSDRPSSGPRARKIKKKDKLPSVGAVTLPSATVTSNSQSDSDEKRPRTAFSSEQLSRLRKEFDENRYLNEERRRALAAELGLNETQIKIWFQNKRAKLKKTTGGKGDLAKMLEAQGLYNHATVPVDEDGEELLQV</sequence>
<feature type="compositionally biased region" description="Polar residues" evidence="9">
    <location>
        <begin position="1"/>
        <end position="12"/>
    </location>
</feature>
<dbReference type="EMBL" id="HACA01027320">
    <property type="protein sequence ID" value="CDW44681.1"/>
    <property type="molecule type" value="Transcribed_RNA"/>
</dbReference>
<evidence type="ECO:0000256" key="5">
    <source>
        <dbReference type="ARBA" id="ARBA00023155"/>
    </source>
</evidence>
<evidence type="ECO:0000256" key="3">
    <source>
        <dbReference type="ARBA" id="ARBA00022473"/>
    </source>
</evidence>
<dbReference type="PRINTS" id="PR00024">
    <property type="entry name" value="HOMEOBOX"/>
</dbReference>
<evidence type="ECO:0000313" key="11">
    <source>
        <dbReference type="EMBL" id="CDW44681.1"/>
    </source>
</evidence>
<dbReference type="CDD" id="cd00086">
    <property type="entry name" value="homeodomain"/>
    <property type="match status" value="1"/>
</dbReference>
<dbReference type="Pfam" id="PF10525">
    <property type="entry name" value="Engrail_1_C_sig"/>
    <property type="match status" value="1"/>
</dbReference>
<evidence type="ECO:0000256" key="8">
    <source>
        <dbReference type="RuleBase" id="RU000682"/>
    </source>
</evidence>
<dbReference type="GO" id="GO:0000978">
    <property type="term" value="F:RNA polymerase II cis-regulatory region sequence-specific DNA binding"/>
    <property type="evidence" value="ECO:0007669"/>
    <property type="project" value="TreeGrafter"/>
</dbReference>
<feature type="DNA-binding region" description="Homeobox" evidence="7">
    <location>
        <begin position="166"/>
        <end position="225"/>
    </location>
</feature>
<dbReference type="GO" id="GO:0005634">
    <property type="term" value="C:nucleus"/>
    <property type="evidence" value="ECO:0007669"/>
    <property type="project" value="UniProtKB-SubCell"/>
</dbReference>
<keyword evidence="4 7" id="KW-0238">DNA-binding</keyword>
<dbReference type="PRINTS" id="PR00031">
    <property type="entry name" value="HTHREPRESSR"/>
</dbReference>
<evidence type="ECO:0000256" key="9">
    <source>
        <dbReference type="SAM" id="MobiDB-lite"/>
    </source>
</evidence>
<reference evidence="11" key="1">
    <citation type="submission" date="2014-05" db="EMBL/GenBank/DDBJ databases">
        <authorList>
            <person name="Chronopoulou M."/>
        </authorList>
    </citation>
    <scope>NUCLEOTIDE SEQUENCE</scope>
    <source>
        <tissue evidence="11">Whole organism</tissue>
    </source>
</reference>
<dbReference type="InterPro" id="IPR001356">
    <property type="entry name" value="HD"/>
</dbReference>
<dbReference type="OrthoDB" id="6159439at2759"/>
<dbReference type="PROSITE" id="PS50071">
    <property type="entry name" value="HOMEOBOX_2"/>
    <property type="match status" value="1"/>
</dbReference>
<dbReference type="Pfam" id="PF00046">
    <property type="entry name" value="Homeodomain"/>
    <property type="match status" value="1"/>
</dbReference>
<dbReference type="InterPro" id="IPR017970">
    <property type="entry name" value="Homeobox_CS"/>
</dbReference>
<dbReference type="PANTHER" id="PTHR24341:SF6">
    <property type="entry name" value="HOMEOBOX PROTEIN INVECTED"/>
    <property type="match status" value="1"/>
</dbReference>